<dbReference type="Proteomes" id="UP001318860">
    <property type="component" value="Unassembled WGS sequence"/>
</dbReference>
<feature type="region of interest" description="Disordered" evidence="5">
    <location>
        <begin position="1"/>
        <end position="63"/>
    </location>
</feature>
<gene>
    <name evidence="7" type="ORF">DH2020_003261</name>
</gene>
<evidence type="ECO:0000259" key="6">
    <source>
        <dbReference type="PROSITE" id="PS50158"/>
    </source>
</evidence>
<feature type="domain" description="CCHC-type" evidence="6">
    <location>
        <begin position="87"/>
        <end position="102"/>
    </location>
</feature>
<feature type="compositionally biased region" description="Low complexity" evidence="5">
    <location>
        <begin position="205"/>
        <end position="214"/>
    </location>
</feature>
<name>A0ABR0XL38_REHGL</name>
<dbReference type="InterPro" id="IPR001878">
    <property type="entry name" value="Znf_CCHC"/>
</dbReference>
<reference evidence="7 8" key="1">
    <citation type="journal article" date="2021" name="Comput. Struct. Biotechnol. J.">
        <title>De novo genome assembly of the potent medicinal plant Rehmannia glutinosa using nanopore technology.</title>
        <authorList>
            <person name="Ma L."/>
            <person name="Dong C."/>
            <person name="Song C."/>
            <person name="Wang X."/>
            <person name="Zheng X."/>
            <person name="Niu Y."/>
            <person name="Chen S."/>
            <person name="Feng W."/>
        </authorList>
    </citation>
    <scope>NUCLEOTIDE SEQUENCE [LARGE SCALE GENOMIC DNA]</scope>
    <source>
        <strain evidence="7">DH-2019</strain>
    </source>
</reference>
<evidence type="ECO:0000313" key="7">
    <source>
        <dbReference type="EMBL" id="KAK6159880.1"/>
    </source>
</evidence>
<dbReference type="InterPro" id="IPR036875">
    <property type="entry name" value="Znf_CCHC_sf"/>
</dbReference>
<keyword evidence="8" id="KW-1185">Reference proteome</keyword>
<comment type="caution">
    <text evidence="7">The sequence shown here is derived from an EMBL/GenBank/DDBJ whole genome shotgun (WGS) entry which is preliminary data.</text>
</comment>
<proteinExistence type="predicted"/>
<feature type="compositionally biased region" description="Basic residues" evidence="5">
    <location>
        <begin position="221"/>
        <end position="238"/>
    </location>
</feature>
<feature type="compositionally biased region" description="Acidic residues" evidence="5">
    <location>
        <begin position="145"/>
        <end position="163"/>
    </location>
</feature>
<dbReference type="PANTHER" id="PTHR31437">
    <property type="entry name" value="SREK1IP1 FAMILY MEMBER"/>
    <property type="match status" value="1"/>
</dbReference>
<accession>A0ABR0XL38</accession>
<feature type="region of interest" description="Disordered" evidence="5">
    <location>
        <begin position="127"/>
        <end position="238"/>
    </location>
</feature>
<evidence type="ECO:0000256" key="3">
    <source>
        <dbReference type="ARBA" id="ARBA00022833"/>
    </source>
</evidence>
<evidence type="ECO:0000256" key="5">
    <source>
        <dbReference type="SAM" id="MobiDB-lite"/>
    </source>
</evidence>
<evidence type="ECO:0000256" key="2">
    <source>
        <dbReference type="ARBA" id="ARBA00022771"/>
    </source>
</evidence>
<dbReference type="PANTHER" id="PTHR31437:SF1">
    <property type="entry name" value="PROTEIN SREK1IP1"/>
    <property type="match status" value="1"/>
</dbReference>
<keyword evidence="2 4" id="KW-0863">Zinc-finger</keyword>
<keyword evidence="1" id="KW-0479">Metal-binding</keyword>
<evidence type="ECO:0000256" key="1">
    <source>
        <dbReference type="ARBA" id="ARBA00022723"/>
    </source>
</evidence>
<protein>
    <recommendedName>
        <fullName evidence="6">CCHC-type domain-containing protein</fullName>
    </recommendedName>
</protein>
<dbReference type="Pfam" id="PF13917">
    <property type="entry name" value="zf-CCHC_3"/>
    <property type="match status" value="1"/>
</dbReference>
<sequence length="238" mass="26109">MPATAGRVRMPANNRVHSSAALQTHGIWQSAIGYDPYAPNKEEKKNKSSQKSSAPEPEPENAYASFQGLLALARITGSNADEARGACKKCGRVGHLTFQCRNFLSAKDEADREGKDPDSIQAAVLSGLEKLKGERMKAKGKTAAESDESSEEESESSDSDYDSDIERAIATKFGRRVSGGKLSEDDSSDDSAEQRHKRRSRRAYSVSDSDVSGSDDSRVGRDKKRSEKKNRTHRHEED</sequence>
<dbReference type="SUPFAM" id="SSF57756">
    <property type="entry name" value="Retrovirus zinc finger-like domains"/>
    <property type="match status" value="1"/>
</dbReference>
<organism evidence="7 8">
    <name type="scientific">Rehmannia glutinosa</name>
    <name type="common">Chinese foxglove</name>
    <dbReference type="NCBI Taxonomy" id="99300"/>
    <lineage>
        <taxon>Eukaryota</taxon>
        <taxon>Viridiplantae</taxon>
        <taxon>Streptophyta</taxon>
        <taxon>Embryophyta</taxon>
        <taxon>Tracheophyta</taxon>
        <taxon>Spermatophyta</taxon>
        <taxon>Magnoliopsida</taxon>
        <taxon>eudicotyledons</taxon>
        <taxon>Gunneridae</taxon>
        <taxon>Pentapetalae</taxon>
        <taxon>asterids</taxon>
        <taxon>lamiids</taxon>
        <taxon>Lamiales</taxon>
        <taxon>Orobanchaceae</taxon>
        <taxon>Rehmannieae</taxon>
        <taxon>Rehmannia</taxon>
    </lineage>
</organism>
<evidence type="ECO:0000256" key="4">
    <source>
        <dbReference type="PROSITE-ProRule" id="PRU00047"/>
    </source>
</evidence>
<dbReference type="PROSITE" id="PS50158">
    <property type="entry name" value="ZF_CCHC"/>
    <property type="match status" value="1"/>
</dbReference>
<dbReference type="EMBL" id="JABTTQ020000003">
    <property type="protein sequence ID" value="KAK6159880.1"/>
    <property type="molecule type" value="Genomic_DNA"/>
</dbReference>
<evidence type="ECO:0000313" key="8">
    <source>
        <dbReference type="Proteomes" id="UP001318860"/>
    </source>
</evidence>
<keyword evidence="3" id="KW-0862">Zinc</keyword>